<feature type="transmembrane region" description="Helical" evidence="8">
    <location>
        <begin position="245"/>
        <end position="269"/>
    </location>
</feature>
<comment type="subcellular location">
    <subcellularLocation>
        <location evidence="1">Cell membrane</location>
        <topology evidence="1">Multi-pass membrane protein</topology>
    </subcellularLocation>
</comment>
<gene>
    <name evidence="9" type="ORF">C8J48_2790</name>
</gene>
<evidence type="ECO:0000313" key="9">
    <source>
        <dbReference type="EMBL" id="PTM56468.1"/>
    </source>
</evidence>
<dbReference type="EMBL" id="PZZP01000002">
    <property type="protein sequence ID" value="PTM56468.1"/>
    <property type="molecule type" value="Genomic_DNA"/>
</dbReference>
<dbReference type="Gene3D" id="1.10.3470.10">
    <property type="entry name" value="ABC transporter involved in vitamin B12 uptake, BtuC"/>
    <property type="match status" value="1"/>
</dbReference>
<accession>A0A2T4Z3J8</accession>
<keyword evidence="6 8" id="KW-1133">Transmembrane helix</keyword>
<evidence type="ECO:0000256" key="6">
    <source>
        <dbReference type="ARBA" id="ARBA00022989"/>
    </source>
</evidence>
<dbReference type="Pfam" id="PF01032">
    <property type="entry name" value="FecCD"/>
    <property type="match status" value="1"/>
</dbReference>
<sequence>MSQPVLYRPFTRWMGLASGIVLLLLSMVASVKWGWTHIDWTSFFTAYTTDVPTQQQLVIQSTRVPRALIAAAVGASLAIAGALMQALTRNPLASPGIFGINAGAAFFVVVGTSFFAVNSLQAYTWIAFAGAAVAGLVVALLGSSGRSGLTPIKLTLAGAAITALFSTLTQGILVMDQRTMEEVLLWLSGSIVGRKVETLWTVLPFLVVAWGLALALSSSITTLVMGEDVARGLGQRTAWVKGGAALCVVLLAGSAVAIAGPISLVGLLIPHIARALVGHDYRWVIPYCFWLGGTFLLLADIGARYLIMPGSPLMTWLAGTGSTISVDEVPVGVITALLGVPFFITIARRSLSH</sequence>
<comment type="caution">
    <text evidence="9">The sequence shown here is derived from an EMBL/GenBank/DDBJ whole genome shotgun (WGS) entry which is preliminary data.</text>
</comment>
<dbReference type="Proteomes" id="UP000241639">
    <property type="component" value="Unassembled WGS sequence"/>
</dbReference>
<dbReference type="RefSeq" id="WP_211316648.1">
    <property type="nucleotide sequence ID" value="NZ_PZZP01000002.1"/>
</dbReference>
<evidence type="ECO:0000256" key="7">
    <source>
        <dbReference type="ARBA" id="ARBA00023136"/>
    </source>
</evidence>
<feature type="transmembrane region" description="Helical" evidence="8">
    <location>
        <begin position="122"/>
        <end position="142"/>
    </location>
</feature>
<evidence type="ECO:0000256" key="5">
    <source>
        <dbReference type="ARBA" id="ARBA00022692"/>
    </source>
</evidence>
<feature type="transmembrane region" description="Helical" evidence="8">
    <location>
        <begin position="67"/>
        <end position="84"/>
    </location>
</feature>
<dbReference type="InterPro" id="IPR037294">
    <property type="entry name" value="ABC_BtuC-like"/>
</dbReference>
<evidence type="ECO:0000256" key="3">
    <source>
        <dbReference type="ARBA" id="ARBA00022448"/>
    </source>
</evidence>
<feature type="transmembrane region" description="Helical" evidence="8">
    <location>
        <begin position="154"/>
        <end position="175"/>
    </location>
</feature>
<comment type="similarity">
    <text evidence="2">Belongs to the binding-protein-dependent transport system permease family. FecCD subfamily.</text>
</comment>
<dbReference type="PANTHER" id="PTHR30472:SF65">
    <property type="entry name" value="SIDEROPHORE TRANSPORT SYSTEM PERMEASE PROTEIN YFIZ-RELATED"/>
    <property type="match status" value="1"/>
</dbReference>
<keyword evidence="7 8" id="KW-0472">Membrane</keyword>
<feature type="transmembrane region" description="Helical" evidence="8">
    <location>
        <begin position="330"/>
        <end position="347"/>
    </location>
</feature>
<feature type="transmembrane region" description="Helical" evidence="8">
    <location>
        <begin position="202"/>
        <end position="224"/>
    </location>
</feature>
<reference evidence="9 10" key="1">
    <citation type="submission" date="2018-04" db="EMBL/GenBank/DDBJ databases">
        <title>Genomic Encyclopedia of Archaeal and Bacterial Type Strains, Phase II (KMG-II): from individual species to whole genera.</title>
        <authorList>
            <person name="Goeker M."/>
        </authorList>
    </citation>
    <scope>NUCLEOTIDE SEQUENCE [LARGE SCALE GENOMIC DNA]</scope>
    <source>
        <strain evidence="9 10">DSM 45169</strain>
    </source>
</reference>
<evidence type="ECO:0000256" key="4">
    <source>
        <dbReference type="ARBA" id="ARBA00022475"/>
    </source>
</evidence>
<dbReference type="CDD" id="cd06550">
    <property type="entry name" value="TM_ABC_iron-siderophores_like"/>
    <property type="match status" value="1"/>
</dbReference>
<dbReference type="PANTHER" id="PTHR30472">
    <property type="entry name" value="FERRIC ENTEROBACTIN TRANSPORT SYSTEM PERMEASE PROTEIN"/>
    <property type="match status" value="1"/>
</dbReference>
<feature type="transmembrane region" description="Helical" evidence="8">
    <location>
        <begin position="281"/>
        <end position="299"/>
    </location>
</feature>
<evidence type="ECO:0000256" key="1">
    <source>
        <dbReference type="ARBA" id="ARBA00004651"/>
    </source>
</evidence>
<keyword evidence="4" id="KW-1003">Cell membrane</keyword>
<keyword evidence="10" id="KW-1185">Reference proteome</keyword>
<evidence type="ECO:0000313" key="10">
    <source>
        <dbReference type="Proteomes" id="UP000241639"/>
    </source>
</evidence>
<dbReference type="InterPro" id="IPR000522">
    <property type="entry name" value="ABC_transptr_permease_BtuC"/>
</dbReference>
<dbReference type="GO" id="GO:0033214">
    <property type="term" value="P:siderophore-iron import into cell"/>
    <property type="evidence" value="ECO:0007669"/>
    <property type="project" value="TreeGrafter"/>
</dbReference>
<dbReference type="SUPFAM" id="SSF81345">
    <property type="entry name" value="ABC transporter involved in vitamin B12 uptake, BtuC"/>
    <property type="match status" value="1"/>
</dbReference>
<protein>
    <submittedName>
        <fullName evidence="9">Iron complex transport system permease protein</fullName>
    </submittedName>
</protein>
<proteinExistence type="inferred from homology"/>
<dbReference type="GO" id="GO:0022857">
    <property type="term" value="F:transmembrane transporter activity"/>
    <property type="evidence" value="ECO:0007669"/>
    <property type="project" value="InterPro"/>
</dbReference>
<dbReference type="FunFam" id="1.10.3470.10:FF:000001">
    <property type="entry name" value="Vitamin B12 ABC transporter permease BtuC"/>
    <property type="match status" value="1"/>
</dbReference>
<keyword evidence="5 8" id="KW-0812">Transmembrane</keyword>
<keyword evidence="3" id="KW-0813">Transport</keyword>
<dbReference type="GO" id="GO:0005886">
    <property type="term" value="C:plasma membrane"/>
    <property type="evidence" value="ECO:0007669"/>
    <property type="project" value="UniProtKB-SubCell"/>
</dbReference>
<dbReference type="AlphaFoldDB" id="A0A2T4Z3J8"/>
<organism evidence="9 10">
    <name type="scientific">Desmospora activa DSM 45169</name>
    <dbReference type="NCBI Taxonomy" id="1121389"/>
    <lineage>
        <taxon>Bacteria</taxon>
        <taxon>Bacillati</taxon>
        <taxon>Bacillota</taxon>
        <taxon>Bacilli</taxon>
        <taxon>Bacillales</taxon>
        <taxon>Thermoactinomycetaceae</taxon>
        <taxon>Desmospora</taxon>
    </lineage>
</organism>
<evidence type="ECO:0000256" key="8">
    <source>
        <dbReference type="SAM" id="Phobius"/>
    </source>
</evidence>
<feature type="transmembrane region" description="Helical" evidence="8">
    <location>
        <begin position="96"/>
        <end position="116"/>
    </location>
</feature>
<evidence type="ECO:0000256" key="2">
    <source>
        <dbReference type="ARBA" id="ARBA00007935"/>
    </source>
</evidence>
<name>A0A2T4Z3J8_9BACL</name>